<evidence type="ECO:0000313" key="4">
    <source>
        <dbReference type="Proteomes" id="UP000572680"/>
    </source>
</evidence>
<dbReference type="AlphaFoldDB" id="A0A7W3LIE2"/>
<evidence type="ECO:0000313" key="3">
    <source>
        <dbReference type="EMBL" id="MBA8948665.1"/>
    </source>
</evidence>
<feature type="compositionally biased region" description="Gly residues" evidence="1">
    <location>
        <begin position="555"/>
        <end position="565"/>
    </location>
</feature>
<feature type="compositionally biased region" description="Gly residues" evidence="1">
    <location>
        <begin position="535"/>
        <end position="547"/>
    </location>
</feature>
<feature type="domain" description="TNT" evidence="2">
    <location>
        <begin position="721"/>
        <end position="806"/>
    </location>
</feature>
<dbReference type="Proteomes" id="UP000572680">
    <property type="component" value="Unassembled WGS sequence"/>
</dbReference>
<evidence type="ECO:0000256" key="1">
    <source>
        <dbReference type="SAM" id="MobiDB-lite"/>
    </source>
</evidence>
<feature type="region of interest" description="Disordered" evidence="1">
    <location>
        <begin position="683"/>
        <end position="708"/>
    </location>
</feature>
<dbReference type="Pfam" id="PF14021">
    <property type="entry name" value="TNT"/>
    <property type="match status" value="1"/>
</dbReference>
<sequence>MAEHNGLVEELERRIARLVRSAAPPEWTRADLHCRANVATREASLSAHLGESRIAVVESVPEELGGLLDELRRACYRSEEGTWFSVVFFVEPSGFQVLYNREFDPGWEPPIPEEWWRRDQVVMPRDAAHVPGWLRDRMEGREPSPGAGDVPALGPVEQAEVLSEGLAGLVADQAPPLWEKVFGYYQAAGGHVELPPLMVALAGGRMEMWTPPPSVAALLERLRGGTHAFQGDTWSRIDFEVLYEHGGVRCRAGFVYDEDPAWSAVPSGEDVRRELERHPRERVPEWMRRVLGAAEPSAGGFRKARVFDHGDPESGRPVVTRPAVPWHEVEDVVAYLRHAPVVLGARSLAPDRVEPERGERVPLTFHTDGTWVWSGAVGYYLEQHGVPPEADLVAHIRARGFRVPEVSDAEREAARAAVTGGRDAPAPAPMTMVDSAPAAGRAPSVEFAPASKAVAEPVPAPMTMVDSAPAARREPSVEFAPAPEAVAEPVPEAGGASGNMPAPGAMTMVDPAPAAGGAPAVEFASAPETIAEPVPGGGGERASGGGPADEPVAGEGRGGADGSGGDFKVAPVPAPATTVAEGLSTAVSLGAVPETLVDDGEPLGKPTPTKVWLTRLDRKLEELGVDPARYRVRGTAEDAWCLVVEDGRWVVFYLQDGERHHAMAFEEPGQAVSYLLGSVLLRRPGSPEPKEPSPPPEEEERIGSLPGEPPLSLFRERRIVELPAGTRVDRHGSPAGNVVYIARTPFPHRSLPPDWEERPYHVYRTEQPLRVLTGTAVPWFGQPGGGVAYVLPCSVAELLADGFLVEGEAP</sequence>
<dbReference type="PANTHER" id="PTHR42059:SF1">
    <property type="entry name" value="TNT DOMAIN-CONTAINING PROTEIN"/>
    <property type="match status" value="1"/>
</dbReference>
<keyword evidence="4" id="KW-1185">Reference proteome</keyword>
<dbReference type="InterPro" id="IPR053024">
    <property type="entry name" value="Fungal_surface_NADase"/>
</dbReference>
<evidence type="ECO:0000259" key="2">
    <source>
        <dbReference type="Pfam" id="PF14021"/>
    </source>
</evidence>
<reference evidence="3 4" key="1">
    <citation type="submission" date="2020-08" db="EMBL/GenBank/DDBJ databases">
        <title>Genomic Encyclopedia of Type Strains, Phase IV (KMG-IV): sequencing the most valuable type-strain genomes for metagenomic binning, comparative biology and taxonomic classification.</title>
        <authorList>
            <person name="Goeker M."/>
        </authorList>
    </citation>
    <scope>NUCLEOTIDE SEQUENCE [LARGE SCALE GENOMIC DNA]</scope>
    <source>
        <strain evidence="3 4">DSM 44197</strain>
    </source>
</reference>
<dbReference type="GO" id="GO:0050135">
    <property type="term" value="F:NADP+ nucleosidase activity"/>
    <property type="evidence" value="ECO:0007669"/>
    <property type="project" value="InterPro"/>
</dbReference>
<dbReference type="InterPro" id="IPR036170">
    <property type="entry name" value="YezG-like_sf"/>
</dbReference>
<name>A0A7W3LIE2_ACTNM</name>
<proteinExistence type="predicted"/>
<gene>
    <name evidence="3" type="ORF">HNR61_000263</name>
</gene>
<dbReference type="EMBL" id="JACJIA010000001">
    <property type="protein sequence ID" value="MBA8948665.1"/>
    <property type="molecule type" value="Genomic_DNA"/>
</dbReference>
<dbReference type="RefSeq" id="WP_220508846.1">
    <property type="nucleotide sequence ID" value="NZ_BAAALP010000015.1"/>
</dbReference>
<organism evidence="3 4">
    <name type="scientific">Actinomadura namibiensis</name>
    <dbReference type="NCBI Taxonomy" id="182080"/>
    <lineage>
        <taxon>Bacteria</taxon>
        <taxon>Bacillati</taxon>
        <taxon>Actinomycetota</taxon>
        <taxon>Actinomycetes</taxon>
        <taxon>Streptosporangiales</taxon>
        <taxon>Thermomonosporaceae</taxon>
        <taxon>Actinomadura</taxon>
    </lineage>
</organism>
<feature type="region of interest" description="Disordered" evidence="1">
    <location>
        <begin position="529"/>
        <end position="572"/>
    </location>
</feature>
<accession>A0A7W3LIE2</accession>
<protein>
    <recommendedName>
        <fullName evidence="2">TNT domain-containing protein</fullName>
    </recommendedName>
</protein>
<comment type="caution">
    <text evidence="3">The sequence shown here is derived from an EMBL/GenBank/DDBJ whole genome shotgun (WGS) entry which is preliminary data.</text>
</comment>
<dbReference type="PANTHER" id="PTHR42059">
    <property type="entry name" value="TNT DOMAIN-CONTAINING PROTEIN"/>
    <property type="match status" value="1"/>
</dbReference>
<dbReference type="SUPFAM" id="SSF160424">
    <property type="entry name" value="BH3703-like"/>
    <property type="match status" value="2"/>
</dbReference>
<dbReference type="InterPro" id="IPR025331">
    <property type="entry name" value="TNT"/>
</dbReference>